<evidence type="ECO:0000259" key="4">
    <source>
        <dbReference type="Pfam" id="PF13458"/>
    </source>
</evidence>
<dbReference type="Proteomes" id="UP000289555">
    <property type="component" value="Chromosome"/>
</dbReference>
<evidence type="ECO:0000313" key="5">
    <source>
        <dbReference type="EMBL" id="BBI49800.1"/>
    </source>
</evidence>
<feature type="domain" description="Leucine-binding protein" evidence="4">
    <location>
        <begin position="25"/>
        <end position="116"/>
    </location>
</feature>
<accession>A0ABN5WTT4</accession>
<keyword evidence="6" id="KW-1185">Reference proteome</keyword>
<evidence type="ECO:0000256" key="2">
    <source>
        <dbReference type="ARBA" id="ARBA00022729"/>
    </source>
</evidence>
<dbReference type="InterPro" id="IPR028082">
    <property type="entry name" value="Peripla_BP_I"/>
</dbReference>
<feature type="chain" id="PRO_5045979953" description="Leucine-binding protein domain-containing protein" evidence="3">
    <location>
        <begin position="23"/>
        <end position="118"/>
    </location>
</feature>
<evidence type="ECO:0000256" key="1">
    <source>
        <dbReference type="ARBA" id="ARBA00010062"/>
    </source>
</evidence>
<dbReference type="Pfam" id="PF13458">
    <property type="entry name" value="Peripla_BP_6"/>
    <property type="match status" value="1"/>
</dbReference>
<comment type="similarity">
    <text evidence="1">Belongs to the leucine-binding protein family.</text>
</comment>
<evidence type="ECO:0000256" key="3">
    <source>
        <dbReference type="SAM" id="SignalP"/>
    </source>
</evidence>
<feature type="signal peptide" evidence="3">
    <location>
        <begin position="1"/>
        <end position="22"/>
    </location>
</feature>
<dbReference type="SUPFAM" id="SSF53822">
    <property type="entry name" value="Periplasmic binding protein-like I"/>
    <property type="match status" value="1"/>
</dbReference>
<dbReference type="Gene3D" id="3.40.50.2300">
    <property type="match status" value="1"/>
</dbReference>
<evidence type="ECO:0000313" key="6">
    <source>
        <dbReference type="Proteomes" id="UP000289555"/>
    </source>
</evidence>
<reference evidence="6" key="1">
    <citation type="journal article" date="2019" name="Microbiol. Resour. Announc.">
        <title>Complete Genome Sequence of Halomonas olivaria, a Moderately Halophilic Bacterium Isolated from Olive Processing Effluents, Obtained by Nanopore Sequencing.</title>
        <authorList>
            <person name="Nagata S."/>
            <person name="Ii K.M."/>
            <person name="Tsukimi T."/>
            <person name="Miura M.C."/>
            <person name="Galipon J."/>
            <person name="Arakawa K."/>
        </authorList>
    </citation>
    <scope>NUCLEOTIDE SEQUENCE [LARGE SCALE GENOMIC DNA]</scope>
    <source>
        <strain evidence="6">TYRC17</strain>
    </source>
</reference>
<sequence length="118" mass="12779">MKMISRFGLGLLLSSSLVTAHADDVKIGMITTLSGGGSHLGVDVRDGFMLALEQSGRDDVEVLIQDDARRPDLARTLANEFMQRDEVDILTGIIWSNLAMAVVPSVTRQGTFYLSPNA</sequence>
<dbReference type="EMBL" id="AP019416">
    <property type="protein sequence ID" value="BBI49800.1"/>
    <property type="molecule type" value="Genomic_DNA"/>
</dbReference>
<protein>
    <recommendedName>
        <fullName evidence="4">Leucine-binding protein domain-containing protein</fullName>
    </recommendedName>
</protein>
<name>A0ABN5WTT4_9GAMM</name>
<proteinExistence type="inferred from homology"/>
<dbReference type="PANTHER" id="PTHR30483">
    <property type="entry name" value="LEUCINE-SPECIFIC-BINDING PROTEIN"/>
    <property type="match status" value="1"/>
</dbReference>
<organism evidence="5 6">
    <name type="scientific">Vreelandella olivaria</name>
    <dbReference type="NCBI Taxonomy" id="390919"/>
    <lineage>
        <taxon>Bacteria</taxon>
        <taxon>Pseudomonadati</taxon>
        <taxon>Pseudomonadota</taxon>
        <taxon>Gammaproteobacteria</taxon>
        <taxon>Oceanospirillales</taxon>
        <taxon>Halomonadaceae</taxon>
        <taxon>Vreelandella</taxon>
    </lineage>
</organism>
<dbReference type="InterPro" id="IPR051010">
    <property type="entry name" value="BCAA_transport"/>
</dbReference>
<dbReference type="InterPro" id="IPR028081">
    <property type="entry name" value="Leu-bd"/>
</dbReference>
<dbReference type="PANTHER" id="PTHR30483:SF6">
    <property type="entry name" value="PERIPLASMIC BINDING PROTEIN OF ABC TRANSPORTER FOR NATURAL AMINO ACIDS"/>
    <property type="match status" value="1"/>
</dbReference>
<gene>
    <name evidence="5" type="ORF">HORIV_22210</name>
</gene>
<keyword evidence="2 3" id="KW-0732">Signal</keyword>